<dbReference type="Proteomes" id="UP000699865">
    <property type="component" value="Unassembled WGS sequence"/>
</dbReference>
<dbReference type="EMBL" id="JAFMOU010000068">
    <property type="protein sequence ID" value="MBU9835863.1"/>
    <property type="molecule type" value="Genomic_DNA"/>
</dbReference>
<evidence type="ECO:0000256" key="2">
    <source>
        <dbReference type="ARBA" id="ARBA00022475"/>
    </source>
</evidence>
<keyword evidence="4" id="KW-0808">Transferase</keyword>
<comment type="caution">
    <text evidence="7">The sequence shown here is derived from an EMBL/GenBank/DDBJ whole genome shotgun (WGS) entry which is preliminary data.</text>
</comment>
<gene>
    <name evidence="7" type="ORF">J1786_13720</name>
</gene>
<sequence>MRFVPVWIYLHSMSLGAAINNKIFLFYSRIIKVGLSLYKLLPLEIIFGMLHVMRFLRCIGKHQKALTLVANENKRCLLNDTGIVDFTWIAQRRKALDYAATYGKNQRVVSQLENCAYQLDQFVKPLHQSRKPVILAPLHMVSDILAGIVASKTYPGKGTVIVSANAEQYKEQDRMRGGVNLTYCSIHEQRQGVAKNMISACMDAAENKSNIIIFPDITPDYTLGTHSATSSKLTCRLFGRQARLHNGIVRLAKMLSAEVVFYYLYYDHGVKIHIYPAVGAESVEEMMPEIIERSIRAKPQDWLLWHLHSLYFINE</sequence>
<dbReference type="RefSeq" id="WP_217138522.1">
    <property type="nucleotide sequence ID" value="NZ_JAFMOU010000068.1"/>
</dbReference>
<keyword evidence="6" id="KW-0012">Acyltransferase</keyword>
<name>A0ABS6L2A3_9GAMM</name>
<reference evidence="7 8" key="1">
    <citation type="submission" date="2021-03" db="EMBL/GenBank/DDBJ databases">
        <title>Five novel Rahnella species.</title>
        <authorList>
            <person name="Brady C."/>
            <person name="Asselin J."/>
            <person name="Beer S."/>
            <person name="Bruberg M.B."/>
            <person name="Crampton B."/>
            <person name="Venter S."/>
            <person name="Arnold D."/>
            <person name="Denman S."/>
        </authorList>
    </citation>
    <scope>NUCLEOTIDE SEQUENCE [LARGE SCALE GENOMIC DNA]</scope>
    <source>
        <strain evidence="7 8">L72c</strain>
    </source>
</reference>
<evidence type="ECO:0000313" key="7">
    <source>
        <dbReference type="EMBL" id="MBU9835863.1"/>
    </source>
</evidence>
<dbReference type="Pfam" id="PF03279">
    <property type="entry name" value="Lip_A_acyltrans"/>
    <property type="match status" value="1"/>
</dbReference>
<keyword evidence="8" id="KW-1185">Reference proteome</keyword>
<organism evidence="7 8">
    <name type="scientific">Rahnella perminowiae</name>
    <dbReference type="NCBI Taxonomy" id="2816244"/>
    <lineage>
        <taxon>Bacteria</taxon>
        <taxon>Pseudomonadati</taxon>
        <taxon>Pseudomonadota</taxon>
        <taxon>Gammaproteobacteria</taxon>
        <taxon>Enterobacterales</taxon>
        <taxon>Yersiniaceae</taxon>
        <taxon>Rahnella</taxon>
    </lineage>
</organism>
<evidence type="ECO:0000256" key="4">
    <source>
        <dbReference type="ARBA" id="ARBA00022679"/>
    </source>
</evidence>
<dbReference type="InterPro" id="IPR004960">
    <property type="entry name" value="LipA_acyltrans"/>
</dbReference>
<keyword evidence="5" id="KW-0472">Membrane</keyword>
<keyword evidence="3" id="KW-0997">Cell inner membrane</keyword>
<accession>A0ABS6L2A3</accession>
<protein>
    <submittedName>
        <fullName evidence="7">ABC transporter</fullName>
    </submittedName>
</protein>
<evidence type="ECO:0000256" key="3">
    <source>
        <dbReference type="ARBA" id="ARBA00022519"/>
    </source>
</evidence>
<proteinExistence type="predicted"/>
<evidence type="ECO:0000313" key="8">
    <source>
        <dbReference type="Proteomes" id="UP000699865"/>
    </source>
</evidence>
<evidence type="ECO:0000256" key="6">
    <source>
        <dbReference type="ARBA" id="ARBA00023315"/>
    </source>
</evidence>
<evidence type="ECO:0000256" key="5">
    <source>
        <dbReference type="ARBA" id="ARBA00023136"/>
    </source>
</evidence>
<keyword evidence="2" id="KW-1003">Cell membrane</keyword>
<comment type="subcellular location">
    <subcellularLocation>
        <location evidence="1">Cell inner membrane</location>
    </subcellularLocation>
</comment>
<evidence type="ECO:0000256" key="1">
    <source>
        <dbReference type="ARBA" id="ARBA00004533"/>
    </source>
</evidence>